<dbReference type="CDD" id="cd11332">
    <property type="entry name" value="AmyAc_OligoGlu_TS"/>
    <property type="match status" value="1"/>
</dbReference>
<dbReference type="InterPro" id="IPR017853">
    <property type="entry name" value="GH"/>
</dbReference>
<accession>A0ABU9CSN6</accession>
<dbReference type="PANTHER" id="PTHR10357">
    <property type="entry name" value="ALPHA-AMYLASE FAMILY MEMBER"/>
    <property type="match status" value="1"/>
</dbReference>
<evidence type="ECO:0000256" key="2">
    <source>
        <dbReference type="SAM" id="MobiDB-lite"/>
    </source>
</evidence>
<proteinExistence type="inferred from homology"/>
<protein>
    <submittedName>
        <fullName evidence="4">Glycoside hydrolase family 13 protein</fullName>
    </submittedName>
</protein>
<dbReference type="PANTHER" id="PTHR10357:SF179">
    <property type="entry name" value="NEUTRAL AND BASIC AMINO ACID TRANSPORT PROTEIN RBAT"/>
    <property type="match status" value="1"/>
</dbReference>
<gene>
    <name evidence="4" type="ORF">AABD04_06115</name>
</gene>
<dbReference type="Gene3D" id="3.90.400.10">
    <property type="entry name" value="Oligo-1,6-glucosidase, Domain 2"/>
    <property type="match status" value="1"/>
</dbReference>
<keyword evidence="4" id="KW-0378">Hydrolase</keyword>
<name>A0ABU9CSN6_9NOCA</name>
<sequence>MMTDIQNSVQPVSTSDIDADWWRQAAVYQIYPRSFADSNGDGIGDLRGITNKVAYLSDLGIDAVWLSPFYPSALADGGYDVDDYRNVDPTIGTLDEFDELVAGLHDAGIRIIVDIVPNHTSNRHAWFEEALASPRDSKARARYIFHDGRGENGELPPTDWTSMFGGSAWERITEPDGTPGQWYLHLFAPEQPDLNWDNPEVNEDFLTTLRFWSDRGVDGFRVDVAHALKKDMAAAVHGNWTTDPDEVFTRSDHPLWDRDDVHSVYAAWRTVFDEYTPPRMAVAEVWVPPHRVTRYASPTGLGQAFNFDLLKADFDADQFRRIIETNLEYAAQSGASSTWVFSNHDVVRHATRYGLPKGTGGKDQHGNNKGTDGIDWLFGGGDPAEVDAERGLRRAKAATLLMLALPGSAYLYQGEELGLPEVGQIPDADRQDPIFFRNSSEVGRDGCRVPLPWQSDGPSFGFGCGDAHLPQPEWFAEYAANAQMSESDSTLGLYRAALALRRRLQGAETLEWIETQDDALHFVRPGGWHIVTNFGTSPVELPGGDVLVSTVPLEDGRLPAEATAWVAGPHLTLVR</sequence>
<evidence type="ECO:0000259" key="3">
    <source>
        <dbReference type="SMART" id="SM00642"/>
    </source>
</evidence>
<comment type="similarity">
    <text evidence="1">Belongs to the glycosyl hydrolase 13 family.</text>
</comment>
<dbReference type="Proteomes" id="UP001456513">
    <property type="component" value="Unassembled WGS sequence"/>
</dbReference>
<dbReference type="InterPro" id="IPR045857">
    <property type="entry name" value="O16G_dom_2"/>
</dbReference>
<dbReference type="GO" id="GO:0016787">
    <property type="term" value="F:hydrolase activity"/>
    <property type="evidence" value="ECO:0007669"/>
    <property type="project" value="UniProtKB-KW"/>
</dbReference>
<comment type="caution">
    <text evidence="4">The sequence shown here is derived from an EMBL/GenBank/DDBJ whole genome shotgun (WGS) entry which is preliminary data.</text>
</comment>
<dbReference type="SUPFAM" id="SSF51445">
    <property type="entry name" value="(Trans)glycosidases"/>
    <property type="match status" value="1"/>
</dbReference>
<evidence type="ECO:0000313" key="5">
    <source>
        <dbReference type="Proteomes" id="UP001456513"/>
    </source>
</evidence>
<dbReference type="Gene3D" id="3.20.20.80">
    <property type="entry name" value="Glycosidases"/>
    <property type="match status" value="1"/>
</dbReference>
<dbReference type="InterPro" id="IPR006047">
    <property type="entry name" value="GH13_cat_dom"/>
</dbReference>
<dbReference type="EMBL" id="JBBPCN010000001">
    <property type="protein sequence ID" value="MEK8070419.1"/>
    <property type="molecule type" value="Genomic_DNA"/>
</dbReference>
<feature type="region of interest" description="Disordered" evidence="2">
    <location>
        <begin position="353"/>
        <end position="374"/>
    </location>
</feature>
<dbReference type="SMART" id="SM00642">
    <property type="entry name" value="Aamy"/>
    <property type="match status" value="1"/>
</dbReference>
<evidence type="ECO:0000256" key="1">
    <source>
        <dbReference type="ARBA" id="ARBA00008061"/>
    </source>
</evidence>
<evidence type="ECO:0000313" key="4">
    <source>
        <dbReference type="EMBL" id="MEK8070419.1"/>
    </source>
</evidence>
<organism evidence="4 5">
    <name type="scientific">Rhodococcus navarretei</name>
    <dbReference type="NCBI Taxonomy" id="3128981"/>
    <lineage>
        <taxon>Bacteria</taxon>
        <taxon>Bacillati</taxon>
        <taxon>Actinomycetota</taxon>
        <taxon>Actinomycetes</taxon>
        <taxon>Mycobacteriales</taxon>
        <taxon>Nocardiaceae</taxon>
        <taxon>Rhodococcus</taxon>
    </lineage>
</organism>
<keyword evidence="5" id="KW-1185">Reference proteome</keyword>
<reference evidence="4 5" key="1">
    <citation type="submission" date="2024-03" db="EMBL/GenBank/DDBJ databases">
        <title>Rhodococcus navarretei sp. nov. and Pseudarthrobacter quantumdoti sp. nov., two new species with the ability to biosynthesize Quantum Dots isolated from soil samples at Union Glacier, Antarctica.</title>
        <authorList>
            <person name="Vargas M."/>
        </authorList>
    </citation>
    <scope>NUCLEOTIDE SEQUENCE [LARGE SCALE GENOMIC DNA]</scope>
    <source>
        <strain evidence="4 5">EXRC-4A-4</strain>
    </source>
</reference>
<feature type="domain" description="Glycosyl hydrolase family 13 catalytic" evidence="3">
    <location>
        <begin position="29"/>
        <end position="448"/>
    </location>
</feature>
<dbReference type="Pfam" id="PF00128">
    <property type="entry name" value="Alpha-amylase"/>
    <property type="match status" value="2"/>
</dbReference>